<evidence type="ECO:0000313" key="2">
    <source>
        <dbReference type="EMBL" id="PVH61602.1"/>
    </source>
</evidence>
<organism evidence="2">
    <name type="scientific">Panicum hallii</name>
    <dbReference type="NCBI Taxonomy" id="206008"/>
    <lineage>
        <taxon>Eukaryota</taxon>
        <taxon>Viridiplantae</taxon>
        <taxon>Streptophyta</taxon>
        <taxon>Embryophyta</taxon>
        <taxon>Tracheophyta</taxon>
        <taxon>Spermatophyta</taxon>
        <taxon>Magnoliopsida</taxon>
        <taxon>Liliopsida</taxon>
        <taxon>Poales</taxon>
        <taxon>Poaceae</taxon>
        <taxon>PACMAD clade</taxon>
        <taxon>Panicoideae</taxon>
        <taxon>Panicodae</taxon>
        <taxon>Paniceae</taxon>
        <taxon>Panicinae</taxon>
        <taxon>Panicum</taxon>
        <taxon>Panicum sect. Panicum</taxon>
    </lineage>
</organism>
<name>A0A2T8KHJ5_9POAL</name>
<dbReference type="EMBL" id="CM008048">
    <property type="protein sequence ID" value="PVH61602.1"/>
    <property type="molecule type" value="Genomic_DNA"/>
</dbReference>
<sequence>MGPGPRTAKGAQVQESLFPFPPRGGREPAQPNRVPQSTDMHPELNPRVPPHSFHRTQPNPDLFLASRLSPPFVRAGAENNSRPALDPIRLPVRAHRILPRRRRSYGATTLA</sequence>
<feature type="region of interest" description="Disordered" evidence="1">
    <location>
        <begin position="1"/>
        <end position="65"/>
    </location>
</feature>
<accession>A0A2T8KHJ5</accession>
<dbReference type="AlphaFoldDB" id="A0A2T8KHJ5"/>
<proteinExistence type="predicted"/>
<dbReference type="Gramene" id="PVH61602">
    <property type="protein sequence ID" value="PVH61602"/>
    <property type="gene ID" value="PAHAL_3G073500"/>
</dbReference>
<evidence type="ECO:0000256" key="1">
    <source>
        <dbReference type="SAM" id="MobiDB-lite"/>
    </source>
</evidence>
<reference evidence="2" key="1">
    <citation type="submission" date="2018-04" db="EMBL/GenBank/DDBJ databases">
        <title>WGS assembly of Panicum hallii.</title>
        <authorList>
            <person name="Lovell J."/>
            <person name="Jenkins J."/>
            <person name="Lowry D."/>
            <person name="Mamidi S."/>
            <person name="Sreedasyam A."/>
            <person name="Weng X."/>
            <person name="Barry K."/>
            <person name="Bonette J."/>
            <person name="Campitelli B."/>
            <person name="Daum C."/>
            <person name="Gordon S."/>
            <person name="Gould B."/>
            <person name="Lipzen A."/>
            <person name="Macqueen A."/>
            <person name="Palacio-Mejia J."/>
            <person name="Plott C."/>
            <person name="Shakirov E."/>
            <person name="Shu S."/>
            <person name="Yoshinaga Y."/>
            <person name="Zane M."/>
            <person name="Rokhsar D."/>
            <person name="Grimwood J."/>
            <person name="Schmutz J."/>
            <person name="Juenger T."/>
        </authorList>
    </citation>
    <scope>NUCLEOTIDE SEQUENCE [LARGE SCALE GENOMIC DNA]</scope>
    <source>
        <strain evidence="2">FIL2</strain>
    </source>
</reference>
<gene>
    <name evidence="2" type="ORF">PAHAL_3G073500</name>
</gene>
<dbReference type="Proteomes" id="UP000243499">
    <property type="component" value="Chromosome 3"/>
</dbReference>
<protein>
    <submittedName>
        <fullName evidence="2">Uncharacterized protein</fullName>
    </submittedName>
</protein>